<reference evidence="2" key="1">
    <citation type="submission" date="2022-07" db="EMBL/GenBank/DDBJ databases">
        <title>Phylogenomic reconstructions and comparative analyses of Kickxellomycotina fungi.</title>
        <authorList>
            <person name="Reynolds N.K."/>
            <person name="Stajich J.E."/>
            <person name="Barry K."/>
            <person name="Grigoriev I.V."/>
            <person name="Crous P."/>
            <person name="Smith M.E."/>
        </authorList>
    </citation>
    <scope>NUCLEOTIDE SEQUENCE</scope>
    <source>
        <strain evidence="2">RSA 1196</strain>
    </source>
</reference>
<proteinExistence type="predicted"/>
<gene>
    <name evidence="2" type="ORF">IWQ62_003630</name>
</gene>
<feature type="region of interest" description="Disordered" evidence="1">
    <location>
        <begin position="33"/>
        <end position="63"/>
    </location>
</feature>
<dbReference type="Proteomes" id="UP001150925">
    <property type="component" value="Unassembled WGS sequence"/>
</dbReference>
<dbReference type="AlphaFoldDB" id="A0A9W8E6W2"/>
<comment type="caution">
    <text evidence="2">The sequence shown here is derived from an EMBL/GenBank/DDBJ whole genome shotgun (WGS) entry which is preliminary data.</text>
</comment>
<keyword evidence="3" id="KW-1185">Reference proteome</keyword>
<accession>A0A9W8E6W2</accession>
<dbReference type="EMBL" id="JANBPY010001012">
    <property type="protein sequence ID" value="KAJ1962134.1"/>
    <property type="molecule type" value="Genomic_DNA"/>
</dbReference>
<name>A0A9W8E6W2_9FUNG</name>
<sequence>MATGTLDNHDLVAQDHTDNQLIQAKKRRMTLPTVDTTGVVQPENTTPTSSAGAIGCSDTANTR</sequence>
<evidence type="ECO:0000256" key="1">
    <source>
        <dbReference type="SAM" id="MobiDB-lite"/>
    </source>
</evidence>
<evidence type="ECO:0000313" key="3">
    <source>
        <dbReference type="Proteomes" id="UP001150925"/>
    </source>
</evidence>
<protein>
    <submittedName>
        <fullName evidence="2">Uncharacterized protein</fullName>
    </submittedName>
</protein>
<feature type="non-terminal residue" evidence="2">
    <location>
        <position position="63"/>
    </location>
</feature>
<evidence type="ECO:0000313" key="2">
    <source>
        <dbReference type="EMBL" id="KAJ1962134.1"/>
    </source>
</evidence>
<organism evidence="2 3">
    <name type="scientific">Dispira parvispora</name>
    <dbReference type="NCBI Taxonomy" id="1520584"/>
    <lineage>
        <taxon>Eukaryota</taxon>
        <taxon>Fungi</taxon>
        <taxon>Fungi incertae sedis</taxon>
        <taxon>Zoopagomycota</taxon>
        <taxon>Kickxellomycotina</taxon>
        <taxon>Dimargaritomycetes</taxon>
        <taxon>Dimargaritales</taxon>
        <taxon>Dimargaritaceae</taxon>
        <taxon>Dispira</taxon>
    </lineage>
</organism>
<feature type="compositionally biased region" description="Polar residues" evidence="1">
    <location>
        <begin position="33"/>
        <end position="51"/>
    </location>
</feature>